<proteinExistence type="predicted"/>
<evidence type="ECO:0000256" key="10">
    <source>
        <dbReference type="ARBA" id="ARBA00023014"/>
    </source>
</evidence>
<dbReference type="CDD" id="cd01335">
    <property type="entry name" value="Radical_SAM"/>
    <property type="match status" value="1"/>
</dbReference>
<keyword evidence="10" id="KW-0411">Iron-sulfur</keyword>
<keyword evidence="6 12" id="KW-0808">Transferase</keyword>
<dbReference type="PANTHER" id="PTHR30544:SF5">
    <property type="entry name" value="RADICAL SAM CORE DOMAIN-CONTAINING PROTEIN"/>
    <property type="match status" value="1"/>
</dbReference>
<dbReference type="SFLD" id="SFLDF00275">
    <property type="entry name" value="adenosine_C2_methyltransferase"/>
    <property type="match status" value="1"/>
</dbReference>
<sequence length="295" mass="33728">MKELSVKEKMIFGNLKDDSVKALLSLNDNLKIESVLMVYRDWITACVSVMVGCPLGCKFCATGKMGFQRNLSSKEIVDQIAFWNNYLQPMKKRVSRLVFMGMGEPFLNWNETQKAIAEISIPGKFNISYQQMTVSTVGIIPEMYKFADLKSKINLAISLHSPFQEKREQIIPIAKKYPLTELMRFCGHYVKLNNRKIFFEYALIDKFNDTFEDIFAIKKLFGSSLFHLNVIVLNPTGGKYKGSGMGRRETFVRALEKYKIPFTIRRSLGKEINAACGQLVTQTAQPSRPEEQNLN</sequence>
<dbReference type="InterPro" id="IPR040072">
    <property type="entry name" value="Methyltransferase_A"/>
</dbReference>
<evidence type="ECO:0000256" key="4">
    <source>
        <dbReference type="ARBA" id="ARBA00022490"/>
    </source>
</evidence>
<dbReference type="GO" id="GO:0046872">
    <property type="term" value="F:metal ion binding"/>
    <property type="evidence" value="ECO:0007669"/>
    <property type="project" value="UniProtKB-KW"/>
</dbReference>
<keyword evidence="4" id="KW-0963">Cytoplasm</keyword>
<dbReference type="GO" id="GO:0030488">
    <property type="term" value="P:tRNA methylation"/>
    <property type="evidence" value="ECO:0007669"/>
    <property type="project" value="TreeGrafter"/>
</dbReference>
<evidence type="ECO:0000256" key="7">
    <source>
        <dbReference type="ARBA" id="ARBA00022691"/>
    </source>
</evidence>
<keyword evidence="5 12" id="KW-0489">Methyltransferase</keyword>
<dbReference type="SUPFAM" id="SSF102114">
    <property type="entry name" value="Radical SAM enzymes"/>
    <property type="match status" value="1"/>
</dbReference>
<dbReference type="Pfam" id="PF04055">
    <property type="entry name" value="Radical_SAM"/>
    <property type="match status" value="1"/>
</dbReference>
<dbReference type="PROSITE" id="PS51918">
    <property type="entry name" value="RADICAL_SAM"/>
    <property type="match status" value="1"/>
</dbReference>
<comment type="caution">
    <text evidence="12">The sequence shown here is derived from an EMBL/GenBank/DDBJ whole genome shotgun (WGS) entry which is preliminary data.</text>
</comment>
<dbReference type="SFLD" id="SFLDS00029">
    <property type="entry name" value="Radical_SAM"/>
    <property type="match status" value="1"/>
</dbReference>
<evidence type="ECO:0000313" key="12">
    <source>
        <dbReference type="EMBL" id="PIV02019.1"/>
    </source>
</evidence>
<accession>A0A2M7BG09</accession>
<evidence type="ECO:0000256" key="1">
    <source>
        <dbReference type="ARBA" id="ARBA00001966"/>
    </source>
</evidence>
<dbReference type="GO" id="GO:0070475">
    <property type="term" value="P:rRNA base methylation"/>
    <property type="evidence" value="ECO:0007669"/>
    <property type="project" value="TreeGrafter"/>
</dbReference>
<dbReference type="Gene3D" id="3.20.20.70">
    <property type="entry name" value="Aldolase class I"/>
    <property type="match status" value="1"/>
</dbReference>
<evidence type="ECO:0000256" key="6">
    <source>
        <dbReference type="ARBA" id="ARBA00022679"/>
    </source>
</evidence>
<dbReference type="PANTHER" id="PTHR30544">
    <property type="entry name" value="23S RRNA METHYLTRANSFERASE"/>
    <property type="match status" value="1"/>
</dbReference>
<protein>
    <submittedName>
        <fullName evidence="12">23S rRNA (Adenine(2503)-C(2))-methyltransferase RlmN</fullName>
    </submittedName>
</protein>
<keyword evidence="3" id="KW-0004">4Fe-4S</keyword>
<dbReference type="Proteomes" id="UP000229631">
    <property type="component" value="Unassembled WGS sequence"/>
</dbReference>
<organism evidence="12 13">
    <name type="scientific">Candidatus Shapirobacteria bacterium CG03_land_8_20_14_0_80_39_12</name>
    <dbReference type="NCBI Taxonomy" id="1974879"/>
    <lineage>
        <taxon>Bacteria</taxon>
        <taxon>Candidatus Shapironibacteriota</taxon>
    </lineage>
</organism>
<evidence type="ECO:0000259" key="11">
    <source>
        <dbReference type="PROSITE" id="PS51918"/>
    </source>
</evidence>
<dbReference type="SFLD" id="SFLDG01062">
    <property type="entry name" value="methyltransferase_(Class_A)"/>
    <property type="match status" value="1"/>
</dbReference>
<keyword evidence="8" id="KW-0479">Metal-binding</keyword>
<evidence type="ECO:0000256" key="2">
    <source>
        <dbReference type="ARBA" id="ARBA00004496"/>
    </source>
</evidence>
<keyword evidence="9" id="KW-0408">Iron</keyword>
<evidence type="ECO:0000256" key="9">
    <source>
        <dbReference type="ARBA" id="ARBA00023004"/>
    </source>
</evidence>
<dbReference type="InterPro" id="IPR058240">
    <property type="entry name" value="rSAM_sf"/>
</dbReference>
<dbReference type="GO" id="GO:0005737">
    <property type="term" value="C:cytoplasm"/>
    <property type="evidence" value="ECO:0007669"/>
    <property type="project" value="UniProtKB-SubCell"/>
</dbReference>
<dbReference type="AlphaFoldDB" id="A0A2M7BG09"/>
<dbReference type="GO" id="GO:0008173">
    <property type="term" value="F:RNA methyltransferase activity"/>
    <property type="evidence" value="ECO:0007669"/>
    <property type="project" value="InterPro"/>
</dbReference>
<keyword evidence="7" id="KW-0949">S-adenosyl-L-methionine</keyword>
<name>A0A2M7BG09_9BACT</name>
<dbReference type="InterPro" id="IPR007197">
    <property type="entry name" value="rSAM"/>
</dbReference>
<evidence type="ECO:0000256" key="3">
    <source>
        <dbReference type="ARBA" id="ARBA00022485"/>
    </source>
</evidence>
<comment type="cofactor">
    <cofactor evidence="1">
        <name>[4Fe-4S] cluster</name>
        <dbReference type="ChEBI" id="CHEBI:49883"/>
    </cofactor>
</comment>
<feature type="domain" description="Radical SAM core" evidence="11">
    <location>
        <begin position="39"/>
        <end position="271"/>
    </location>
</feature>
<evidence type="ECO:0000256" key="8">
    <source>
        <dbReference type="ARBA" id="ARBA00022723"/>
    </source>
</evidence>
<dbReference type="InterPro" id="IPR004383">
    <property type="entry name" value="rRNA_lsu_MTrfase_RlmN/Cfr"/>
</dbReference>
<gene>
    <name evidence="12" type="ORF">COS54_00110</name>
</gene>
<reference evidence="13" key="1">
    <citation type="submission" date="2017-09" db="EMBL/GenBank/DDBJ databases">
        <title>Depth-based differentiation of microbial function through sediment-hosted aquifers and enrichment of novel symbionts in the deep terrestrial subsurface.</title>
        <authorList>
            <person name="Probst A.J."/>
            <person name="Ladd B."/>
            <person name="Jarett J.K."/>
            <person name="Geller-Mcgrath D.E."/>
            <person name="Sieber C.M.K."/>
            <person name="Emerson J.B."/>
            <person name="Anantharaman K."/>
            <person name="Thomas B.C."/>
            <person name="Malmstrom R."/>
            <person name="Stieglmeier M."/>
            <person name="Klingl A."/>
            <person name="Woyke T."/>
            <person name="Ryan C.M."/>
            <person name="Banfield J.F."/>
        </authorList>
    </citation>
    <scope>NUCLEOTIDE SEQUENCE [LARGE SCALE GENOMIC DNA]</scope>
</reference>
<dbReference type="EMBL" id="PEVC01000003">
    <property type="protein sequence ID" value="PIV02019.1"/>
    <property type="molecule type" value="Genomic_DNA"/>
</dbReference>
<dbReference type="GO" id="GO:0051539">
    <property type="term" value="F:4 iron, 4 sulfur cluster binding"/>
    <property type="evidence" value="ECO:0007669"/>
    <property type="project" value="UniProtKB-KW"/>
</dbReference>
<evidence type="ECO:0000256" key="5">
    <source>
        <dbReference type="ARBA" id="ARBA00022603"/>
    </source>
</evidence>
<dbReference type="InterPro" id="IPR013785">
    <property type="entry name" value="Aldolase_TIM"/>
</dbReference>
<evidence type="ECO:0000313" key="13">
    <source>
        <dbReference type="Proteomes" id="UP000229631"/>
    </source>
</evidence>
<comment type="subcellular location">
    <subcellularLocation>
        <location evidence="2">Cytoplasm</location>
    </subcellularLocation>
</comment>